<keyword evidence="7" id="KW-0547">Nucleotide-binding</keyword>
<feature type="region of interest" description="Disordered" evidence="3">
    <location>
        <begin position="174"/>
        <end position="202"/>
    </location>
</feature>
<evidence type="ECO:0000256" key="3">
    <source>
        <dbReference type="SAM" id="MobiDB-lite"/>
    </source>
</evidence>
<dbReference type="Gene3D" id="3.40.50.300">
    <property type="entry name" value="P-loop containing nucleotide triphosphate hydrolases"/>
    <property type="match status" value="1"/>
</dbReference>
<evidence type="ECO:0000259" key="4">
    <source>
        <dbReference type="PROSITE" id="PS50966"/>
    </source>
</evidence>
<dbReference type="PANTHER" id="PTHR10799">
    <property type="entry name" value="SNF2/RAD54 HELICASE FAMILY"/>
    <property type="match status" value="1"/>
</dbReference>
<dbReference type="InterPro" id="IPR007527">
    <property type="entry name" value="Znf_SWIM"/>
</dbReference>
<feature type="domain" description="SWIM-type" evidence="4">
    <location>
        <begin position="59"/>
        <end position="100"/>
    </location>
</feature>
<dbReference type="SUPFAM" id="SSF52540">
    <property type="entry name" value="P-loop containing nucleoside triphosphate hydrolases"/>
    <property type="match status" value="2"/>
</dbReference>
<evidence type="ECO:0000313" key="8">
    <source>
        <dbReference type="Proteomes" id="UP001165368"/>
    </source>
</evidence>
<dbReference type="Gene3D" id="3.40.50.10810">
    <property type="entry name" value="Tandem AAA-ATPase domain"/>
    <property type="match status" value="1"/>
</dbReference>
<name>A0ABS9L2X3_9MICC</name>
<dbReference type="RefSeq" id="WP_237818038.1">
    <property type="nucleotide sequence ID" value="NZ_JAKLTQ010000001.1"/>
</dbReference>
<dbReference type="SMART" id="SM00487">
    <property type="entry name" value="DEXDc"/>
    <property type="match status" value="1"/>
</dbReference>
<dbReference type="PROSITE" id="PS51194">
    <property type="entry name" value="HELICASE_CTER"/>
    <property type="match status" value="1"/>
</dbReference>
<comment type="caution">
    <text evidence="7">The sequence shown here is derived from an EMBL/GenBank/DDBJ whole genome shotgun (WGS) entry which is preliminary data.</text>
</comment>
<evidence type="ECO:0000259" key="6">
    <source>
        <dbReference type="PROSITE" id="PS51194"/>
    </source>
</evidence>
<accession>A0ABS9L2X3</accession>
<keyword evidence="2" id="KW-0479">Metal-binding</keyword>
<dbReference type="InterPro" id="IPR049730">
    <property type="entry name" value="SNF2/RAD54-like_C"/>
</dbReference>
<keyword evidence="7" id="KW-0067">ATP-binding</keyword>
<evidence type="ECO:0000256" key="2">
    <source>
        <dbReference type="PROSITE-ProRule" id="PRU00325"/>
    </source>
</evidence>
<dbReference type="InterPro" id="IPR027417">
    <property type="entry name" value="P-loop_NTPase"/>
</dbReference>
<dbReference type="GO" id="GO:0004386">
    <property type="term" value="F:helicase activity"/>
    <property type="evidence" value="ECO:0007669"/>
    <property type="project" value="UniProtKB-KW"/>
</dbReference>
<dbReference type="Proteomes" id="UP001165368">
    <property type="component" value="Unassembled WGS sequence"/>
</dbReference>
<dbReference type="PROSITE" id="PS51192">
    <property type="entry name" value="HELICASE_ATP_BIND_1"/>
    <property type="match status" value="1"/>
</dbReference>
<dbReference type="InterPro" id="IPR038718">
    <property type="entry name" value="SNF2-like_sf"/>
</dbReference>
<dbReference type="PROSITE" id="PS50966">
    <property type="entry name" value="ZF_SWIM"/>
    <property type="match status" value="1"/>
</dbReference>
<dbReference type="Pfam" id="PF00271">
    <property type="entry name" value="Helicase_C"/>
    <property type="match status" value="1"/>
</dbReference>
<protein>
    <submittedName>
        <fullName evidence="7">DEAD/DEAH box helicase</fullName>
    </submittedName>
</protein>
<feature type="domain" description="Helicase ATP-binding" evidence="5">
    <location>
        <begin position="674"/>
        <end position="840"/>
    </location>
</feature>
<feature type="region of interest" description="Disordered" evidence="3">
    <location>
        <begin position="139"/>
        <end position="162"/>
    </location>
</feature>
<dbReference type="EMBL" id="JAKLTQ010000001">
    <property type="protein sequence ID" value="MCG2620960.1"/>
    <property type="molecule type" value="Genomic_DNA"/>
</dbReference>
<keyword evidence="8" id="KW-1185">Reference proteome</keyword>
<proteinExistence type="predicted"/>
<dbReference type="Pfam" id="PF00176">
    <property type="entry name" value="SNF2-rel_dom"/>
    <property type="match status" value="1"/>
</dbReference>
<evidence type="ECO:0000256" key="1">
    <source>
        <dbReference type="ARBA" id="ARBA00022801"/>
    </source>
</evidence>
<sequence length="1126" mass="123006">MPEQSLPSVDAGEIIRRVGGGAFARGQGYARAASVLELDWDAQAGLLLSRVDGTAAVPYRCRIRLTPEAGHGSYLLADSSCSCPVGSSCKHVAATLLYANVLRLRSAPELQAPAGPAAPDTLDSGAGWQQCLDELLGPAADGPAAPRHRPPGRARSGTRTPLGLQFELRDEPERFRPAGPAKPWHPAAQPRRDRPGHMPRLGVRPVLRNARGRWVKNQLRWNTISYKSYGLDLDPEQHRWFAQFVPLHRATGQLYFGEDNDWLYLEEFSSPLLWQLFEEARRLGIELIGVKQDTTVTVGAAAVLALEARADGPAPGFRLEPVLRIDGQEHPVDSAGAIAWHGLYSCTEDGRRITLAPAAGGLNDVGRRLLLDGTGLDIPAADADSFFERYYPALSRTITVASSDGSVPLPEILPPVLVLAAAYGPANTLELRWEFEYGAGGRITRMPLAPDPGPGGLRDGAAEEQLLAAVRAVPGIGGLAPDPQQPAASLQDLATLDFTRSILPQLEALDGVRVEISGGRPDYRELTEAPELTVSTVESEQTDWFDLGLMVKVAGREIPFGNIFKALSRGQKKLLLVDKTYLSLEQPVFDRLRRLVDEARQLQDRDSGPLRISRYQAGLWEELEELATDTDQAPGWSAAVTGLLELGSTGPATLPTGLQARLRPYQQEGFNWLAFLWRHQLGGILADDMGLGKTLQTLALICHARQCGATGPGGAPFLVVAPTSVVPNWVSEAHRFAPQLQVAAVTETRGLRGRPLAAAAAGADVVVTSYAVFRLDAAAYQEQQWAGLILDEAQFVKNRATKAHQAARALRAPFKLAITGTPLENNLMELWSILAIVAPGLFPSPLKFADQYQRPIERSGSPERLDRLRRRIRPLMMRRTKEAVAPELPSKQEQVLEVELAPRHRKIYDTHLQRERQKILRLVADLDRNRFTIFQSLTLLRLLSLDAGLVDDEYDGVASAKLDVLFDQLQDVLAEGHRALVFSQFTSFLKRAAARLDAAGIPYAYLDGATRNRADVIASFKEGAAPVFLISLKAGGFGLNLTEADYCFLLDPWWNPATEAQAVDRTHRIGQTRNVMVYRLVARGTIEEKVMALKEGKTKLFSSVLDEGTPFSAALTAEDIRGLLDG</sequence>
<reference evidence="7" key="1">
    <citation type="submission" date="2022-01" db="EMBL/GenBank/DDBJ databases">
        <authorList>
            <person name="Jo J.-H."/>
            <person name="Im W.-T."/>
        </authorList>
    </citation>
    <scope>NUCLEOTIDE SEQUENCE</scope>
    <source>
        <strain evidence="7">I2-34</strain>
    </source>
</reference>
<organism evidence="7 8">
    <name type="scientific">Arthrobacter hankyongi</name>
    <dbReference type="NCBI Taxonomy" id="2904801"/>
    <lineage>
        <taxon>Bacteria</taxon>
        <taxon>Bacillati</taxon>
        <taxon>Actinomycetota</taxon>
        <taxon>Actinomycetes</taxon>
        <taxon>Micrococcales</taxon>
        <taxon>Micrococcaceae</taxon>
        <taxon>Arthrobacter</taxon>
    </lineage>
</organism>
<dbReference type="CDD" id="cd18793">
    <property type="entry name" value="SF2_C_SNF"/>
    <property type="match status" value="1"/>
</dbReference>
<dbReference type="SMART" id="SM00490">
    <property type="entry name" value="HELICc"/>
    <property type="match status" value="1"/>
</dbReference>
<keyword evidence="1" id="KW-0378">Hydrolase</keyword>
<dbReference type="InterPro" id="IPR000330">
    <property type="entry name" value="SNF2_N"/>
</dbReference>
<evidence type="ECO:0000259" key="5">
    <source>
        <dbReference type="PROSITE" id="PS51192"/>
    </source>
</evidence>
<gene>
    <name evidence="7" type="ORF">LVY72_03410</name>
</gene>
<keyword evidence="7" id="KW-0347">Helicase</keyword>
<dbReference type="InterPro" id="IPR001650">
    <property type="entry name" value="Helicase_C-like"/>
</dbReference>
<dbReference type="InterPro" id="IPR014001">
    <property type="entry name" value="Helicase_ATP-bd"/>
</dbReference>
<feature type="domain" description="Helicase C-terminal" evidence="6">
    <location>
        <begin position="965"/>
        <end position="1117"/>
    </location>
</feature>
<evidence type="ECO:0000313" key="7">
    <source>
        <dbReference type="EMBL" id="MCG2620960.1"/>
    </source>
</evidence>
<keyword evidence="2" id="KW-0862">Zinc</keyword>
<keyword evidence="2" id="KW-0863">Zinc-finger</keyword>